<reference evidence="3 4" key="1">
    <citation type="submission" date="2020-02" db="EMBL/GenBank/DDBJ databases">
        <authorList>
            <person name="Gao J."/>
            <person name="Sun J."/>
        </authorList>
    </citation>
    <scope>NUCLEOTIDE SEQUENCE [LARGE SCALE GENOMIC DNA]</scope>
    <source>
        <strain evidence="3 4">7124</strain>
    </source>
</reference>
<feature type="transmembrane region" description="Helical" evidence="1">
    <location>
        <begin position="106"/>
        <end position="128"/>
    </location>
</feature>
<accession>A0A6M1PRM8</accession>
<dbReference type="Gene3D" id="3.10.620.30">
    <property type="match status" value="1"/>
</dbReference>
<feature type="domain" description="Transglutaminase-like" evidence="2">
    <location>
        <begin position="295"/>
        <end position="358"/>
    </location>
</feature>
<sequence>MLNEWLQSLRDANIITLLLLVVAAFSLIQGWFRGFSLSAGRLFGLLGSGIATIAALVLSALAAAYFSPYVQTWAAETTAPAGELKQWQQLYYTAVSALAGLPLLRFLFLLILGYSLIRIILGLLVPLLPFPRSRRPGLPGRRISAASRLGGAGIGLFIGAVRCLLIIIALYVWTGLSPSSGLSRYVEESPVYRQGVESVIKPVAGTTVQDHLPVLTKAVADEMNEILRRKYEIIDRDVPKDIAGAAEDIAGNAKNDEEKARLLYDWVGSRISYDYAKAENYEQNRIWKEQTPQDTFNTRLGVCIDYARLYAMMARSQGLDVRVVTGRGYDGQGGYGPHAWNEVYIAERKAWIPLDSTWAKSGNWFNPPDFDSTHMKESVL</sequence>
<dbReference type="SUPFAM" id="SSF54001">
    <property type="entry name" value="Cysteine proteinases"/>
    <property type="match status" value="1"/>
</dbReference>
<dbReference type="SMART" id="SM00460">
    <property type="entry name" value="TGc"/>
    <property type="match status" value="1"/>
</dbReference>
<evidence type="ECO:0000259" key="2">
    <source>
        <dbReference type="SMART" id="SM00460"/>
    </source>
</evidence>
<feature type="transmembrane region" description="Helical" evidence="1">
    <location>
        <begin position="149"/>
        <end position="173"/>
    </location>
</feature>
<keyword evidence="1" id="KW-0472">Membrane</keyword>
<comment type="caution">
    <text evidence="3">The sequence shown here is derived from an EMBL/GenBank/DDBJ whole genome shotgun (WGS) entry which is preliminary data.</text>
</comment>
<keyword evidence="4" id="KW-1185">Reference proteome</keyword>
<keyword evidence="1" id="KW-1133">Transmembrane helix</keyword>
<dbReference type="Proteomes" id="UP000480151">
    <property type="component" value="Unassembled WGS sequence"/>
</dbReference>
<organism evidence="3 4">
    <name type="scientific">Paenibacillus apii</name>
    <dbReference type="NCBI Taxonomy" id="1850370"/>
    <lineage>
        <taxon>Bacteria</taxon>
        <taxon>Bacillati</taxon>
        <taxon>Bacillota</taxon>
        <taxon>Bacilli</taxon>
        <taxon>Bacillales</taxon>
        <taxon>Paenibacillaceae</taxon>
        <taxon>Paenibacillus</taxon>
    </lineage>
</organism>
<dbReference type="InterPro" id="IPR038765">
    <property type="entry name" value="Papain-like_cys_pep_sf"/>
</dbReference>
<dbReference type="EMBL" id="JAAKGU010000011">
    <property type="protein sequence ID" value="NGM84765.1"/>
    <property type="molecule type" value="Genomic_DNA"/>
</dbReference>
<dbReference type="Pfam" id="PF01841">
    <property type="entry name" value="Transglut_core"/>
    <property type="match status" value="1"/>
</dbReference>
<dbReference type="InterPro" id="IPR002931">
    <property type="entry name" value="Transglutaminase-like"/>
</dbReference>
<evidence type="ECO:0000313" key="3">
    <source>
        <dbReference type="EMBL" id="NGM84765.1"/>
    </source>
</evidence>
<dbReference type="RefSeq" id="WP_165102100.1">
    <property type="nucleotide sequence ID" value="NZ_JAAKGU010000011.1"/>
</dbReference>
<feature type="transmembrane region" description="Helical" evidence="1">
    <location>
        <begin position="12"/>
        <end position="32"/>
    </location>
</feature>
<dbReference type="AlphaFoldDB" id="A0A6M1PRM8"/>
<keyword evidence="1" id="KW-0812">Transmembrane</keyword>
<dbReference type="PANTHER" id="PTHR33490:SF3">
    <property type="entry name" value="CONSERVED INTEGRAL MEMBRANE PROTEIN"/>
    <property type="match status" value="1"/>
</dbReference>
<dbReference type="PANTHER" id="PTHR33490">
    <property type="entry name" value="BLR5614 PROTEIN-RELATED"/>
    <property type="match status" value="1"/>
</dbReference>
<evidence type="ECO:0000256" key="1">
    <source>
        <dbReference type="SAM" id="Phobius"/>
    </source>
</evidence>
<protein>
    <submittedName>
        <fullName evidence="3">Transglutaminase domain-containing protein</fullName>
    </submittedName>
</protein>
<proteinExistence type="predicted"/>
<feature type="transmembrane region" description="Helical" evidence="1">
    <location>
        <begin position="44"/>
        <end position="66"/>
    </location>
</feature>
<name>A0A6M1PRM8_9BACL</name>
<evidence type="ECO:0000313" key="4">
    <source>
        <dbReference type="Proteomes" id="UP000480151"/>
    </source>
</evidence>
<gene>
    <name evidence="3" type="ORF">G5B47_20390</name>
</gene>